<protein>
    <submittedName>
        <fullName evidence="1">Uncharacterized protein</fullName>
    </submittedName>
</protein>
<dbReference type="RefSeq" id="WP_128985953.1">
    <property type="nucleotide sequence ID" value="NZ_PDJZ01000003.1"/>
</dbReference>
<comment type="caution">
    <text evidence="1">The sequence shown here is derived from an EMBL/GenBank/DDBJ whole genome shotgun (WGS) entry which is preliminary data.</text>
</comment>
<dbReference type="Proteomes" id="UP000290870">
    <property type="component" value="Unassembled WGS sequence"/>
</dbReference>
<sequence>MLGNIWLSSALIVTAIFSAGAMYKSYSDIQEAKQVQEHYEIIFEIKTLLAKQYNKNPQDITRDEIIAHLPKGGNWEKVLLLDRQKDSNLSNKALVNQDGNIEISQDEKLKLLALKAKLRDMIDLNNIEAQDGKYTFEISMDNKNIIIKDEEIEKSVKRAISYMITKVIHDGITDYSTFLDEIKNFTPYESIYHNLGEDLSEELLKEEKEKFFKAKIKNQLLKNQSGDEARLYFLMKDIL</sequence>
<name>A0A4Q0ZJ15_9BACT</name>
<accession>A0A4Q0ZJ15</accession>
<dbReference type="AlphaFoldDB" id="A0A4Q0ZJ15"/>
<proteinExistence type="predicted"/>
<evidence type="ECO:0000313" key="1">
    <source>
        <dbReference type="EMBL" id="RXJ85091.1"/>
    </source>
</evidence>
<evidence type="ECO:0000313" key="2">
    <source>
        <dbReference type="Proteomes" id="UP000290870"/>
    </source>
</evidence>
<organism evidence="1 2">
    <name type="scientific">Arcobacter cloacae</name>
    <dbReference type="NCBI Taxonomy" id="1054034"/>
    <lineage>
        <taxon>Bacteria</taxon>
        <taxon>Pseudomonadati</taxon>
        <taxon>Campylobacterota</taxon>
        <taxon>Epsilonproteobacteria</taxon>
        <taxon>Campylobacterales</taxon>
        <taxon>Arcobacteraceae</taxon>
        <taxon>Arcobacter</taxon>
    </lineage>
</organism>
<gene>
    <name evidence="1" type="ORF">CRU90_03805</name>
</gene>
<dbReference type="OrthoDB" id="5343744at2"/>
<dbReference type="EMBL" id="PDJZ01000003">
    <property type="protein sequence ID" value="RXJ85091.1"/>
    <property type="molecule type" value="Genomic_DNA"/>
</dbReference>
<reference evidence="1 2" key="1">
    <citation type="submission" date="2017-10" db="EMBL/GenBank/DDBJ databases">
        <title>Genomics of the genus Arcobacter.</title>
        <authorList>
            <person name="Perez-Cataluna A."/>
            <person name="Figueras M.J."/>
        </authorList>
    </citation>
    <scope>NUCLEOTIDE SEQUENCE [LARGE SCALE GENOMIC DNA]</scope>
    <source>
        <strain evidence="1 2">F26</strain>
    </source>
</reference>